<accession>A0AAV7N4Z9</accession>
<sequence length="83" mass="9547">MRSHVLTWTDAEPILDRQARVENSTFHGRTVRADGEDGATRFTTLATSAYLHLCVAVARKRQEWTLDPDLDGDIHRMARRRRA</sequence>
<dbReference type="AlphaFoldDB" id="A0AAV7N4Z9"/>
<comment type="caution">
    <text evidence="1">The sequence shown here is derived from an EMBL/GenBank/DDBJ whole genome shotgun (WGS) entry which is preliminary data.</text>
</comment>
<protein>
    <submittedName>
        <fullName evidence="1">Uncharacterized protein</fullName>
    </submittedName>
</protein>
<name>A0AAV7N4Z9_PLEWA</name>
<reference evidence="1" key="1">
    <citation type="journal article" date="2022" name="bioRxiv">
        <title>Sequencing and chromosome-scale assembly of the giantPleurodeles waltlgenome.</title>
        <authorList>
            <person name="Brown T."/>
            <person name="Elewa A."/>
            <person name="Iarovenko S."/>
            <person name="Subramanian E."/>
            <person name="Araus A.J."/>
            <person name="Petzold A."/>
            <person name="Susuki M."/>
            <person name="Suzuki K.-i.T."/>
            <person name="Hayashi T."/>
            <person name="Toyoda A."/>
            <person name="Oliveira C."/>
            <person name="Osipova E."/>
            <person name="Leigh N.D."/>
            <person name="Simon A."/>
            <person name="Yun M.H."/>
        </authorList>
    </citation>
    <scope>NUCLEOTIDE SEQUENCE</scope>
    <source>
        <strain evidence="1">20211129_DDA</strain>
        <tissue evidence="1">Liver</tissue>
    </source>
</reference>
<evidence type="ECO:0000313" key="1">
    <source>
        <dbReference type="EMBL" id="KAJ1110549.1"/>
    </source>
</evidence>
<organism evidence="1 2">
    <name type="scientific">Pleurodeles waltl</name>
    <name type="common">Iberian ribbed newt</name>
    <dbReference type="NCBI Taxonomy" id="8319"/>
    <lineage>
        <taxon>Eukaryota</taxon>
        <taxon>Metazoa</taxon>
        <taxon>Chordata</taxon>
        <taxon>Craniata</taxon>
        <taxon>Vertebrata</taxon>
        <taxon>Euteleostomi</taxon>
        <taxon>Amphibia</taxon>
        <taxon>Batrachia</taxon>
        <taxon>Caudata</taxon>
        <taxon>Salamandroidea</taxon>
        <taxon>Salamandridae</taxon>
        <taxon>Pleurodelinae</taxon>
        <taxon>Pleurodeles</taxon>
    </lineage>
</organism>
<dbReference type="EMBL" id="JANPWB010000013">
    <property type="protein sequence ID" value="KAJ1110549.1"/>
    <property type="molecule type" value="Genomic_DNA"/>
</dbReference>
<proteinExistence type="predicted"/>
<evidence type="ECO:0000313" key="2">
    <source>
        <dbReference type="Proteomes" id="UP001066276"/>
    </source>
</evidence>
<dbReference type="Proteomes" id="UP001066276">
    <property type="component" value="Chromosome 9"/>
</dbReference>
<gene>
    <name evidence="1" type="ORF">NDU88_007900</name>
</gene>
<keyword evidence="2" id="KW-1185">Reference proteome</keyword>